<dbReference type="RefSeq" id="WP_062292754.1">
    <property type="nucleotide sequence ID" value="NZ_CP012036.1"/>
</dbReference>
<reference evidence="3" key="1">
    <citation type="submission" date="2015-07" db="EMBL/GenBank/DDBJ databases">
        <title>Genome Of Nitrogen-Fixing Cyanobacterium Nostoc piscinale CENA21 From Solimoes/Amazon River Floodplain Sediments And Comparative Genomics To Uncover Biosynthetic Natural Products Potential.</title>
        <authorList>
            <person name="Leao T.F."/>
            <person name="Leao P.N."/>
            <person name="Guimaraes P.I."/>
            <person name="de Melo A.G.C."/>
            <person name="Ramos R.T.J."/>
            <person name="Silva A."/>
            <person name="Fiore M.F."/>
            <person name="Schneider M.P.C."/>
        </authorList>
    </citation>
    <scope>NUCLEOTIDE SEQUENCE [LARGE SCALE GENOMIC DNA]</scope>
    <source>
        <strain evidence="3">CENA21</strain>
    </source>
</reference>
<proteinExistence type="predicted"/>
<feature type="chain" id="PRO_5005801695" description="FlgD Ig-like domain-containing protein" evidence="1">
    <location>
        <begin position="23"/>
        <end position="242"/>
    </location>
</feature>
<feature type="signal peptide" evidence="1">
    <location>
        <begin position="1"/>
        <end position="22"/>
    </location>
</feature>
<dbReference type="Proteomes" id="UP000062645">
    <property type="component" value="Chromosome"/>
</dbReference>
<dbReference type="PATRIC" id="fig|224013.5.peg.3037"/>
<dbReference type="KEGG" id="npz:ACX27_12535"/>
<reference evidence="2 3" key="2">
    <citation type="journal article" date="2016" name="Genome Announc.">
        <title>Draft Genome Sequence of the N2-Fixing Cyanobacterium Nostoc piscinale CENA21, Isolated from the Brazilian Amazon Floodplain.</title>
        <authorList>
            <person name="Leao T."/>
            <person name="Guimaraes P.I."/>
            <person name="de Melo A.G."/>
            <person name="Ramos R.T."/>
            <person name="Leao P.N."/>
            <person name="Silva A."/>
            <person name="Fiore M.F."/>
            <person name="Schneider M.P."/>
        </authorList>
    </citation>
    <scope>NUCLEOTIDE SEQUENCE [LARGE SCALE GENOMIC DNA]</scope>
    <source>
        <strain evidence="2 3">CENA21</strain>
    </source>
</reference>
<dbReference type="STRING" id="224013.ACX27_12535"/>
<accession>A0A0M4SRJ3</accession>
<evidence type="ECO:0000256" key="1">
    <source>
        <dbReference type="SAM" id="SignalP"/>
    </source>
</evidence>
<evidence type="ECO:0008006" key="4">
    <source>
        <dbReference type="Google" id="ProtNLM"/>
    </source>
</evidence>
<dbReference type="AlphaFoldDB" id="A0A0M4SRJ3"/>
<protein>
    <recommendedName>
        <fullName evidence="4">FlgD Ig-like domain-containing protein</fullName>
    </recommendedName>
</protein>
<keyword evidence="1" id="KW-0732">Signal</keyword>
<evidence type="ECO:0000313" key="3">
    <source>
        <dbReference type="Proteomes" id="UP000062645"/>
    </source>
</evidence>
<name>A0A0M4SRJ3_9NOSO</name>
<sequence>MNYKIIFTSLLIFTISHLPAVAYCPEGNPRSTDYIRRKSPNRCEGIKEELISGNSLTLISIVTRNIASYGKTLTLQVPQIRGGTNPQVIVQSFGDDYRYQLDDLLLSNNNSRFRFSWNTYVLTQAKIPANSLRALASYLLGSQNVYVPVILGQSSGKYEFTFYSESRVKFTSFKILSSNQKPIYTAPKLNPKNGETIFTWDGRNAPAGRYQVDYKAFIEQRNQPSERLERQIDFEHNPNWLK</sequence>
<dbReference type="EMBL" id="CP012036">
    <property type="protein sequence ID" value="ALF53478.1"/>
    <property type="molecule type" value="Genomic_DNA"/>
</dbReference>
<dbReference type="OrthoDB" id="467967at2"/>
<keyword evidence="3" id="KW-1185">Reference proteome</keyword>
<organism evidence="2 3">
    <name type="scientific">Nostoc piscinale CENA21</name>
    <dbReference type="NCBI Taxonomy" id="224013"/>
    <lineage>
        <taxon>Bacteria</taxon>
        <taxon>Bacillati</taxon>
        <taxon>Cyanobacteriota</taxon>
        <taxon>Cyanophyceae</taxon>
        <taxon>Nostocales</taxon>
        <taxon>Nostocaceae</taxon>
        <taxon>Nostoc</taxon>
    </lineage>
</organism>
<evidence type="ECO:0000313" key="2">
    <source>
        <dbReference type="EMBL" id="ALF53478.1"/>
    </source>
</evidence>
<gene>
    <name evidence="2" type="ORF">ACX27_12535</name>
</gene>